<protein>
    <submittedName>
        <fullName evidence="3">Putative acyltransferase</fullName>
    </submittedName>
</protein>
<feature type="transmembrane region" description="Helical" evidence="1">
    <location>
        <begin position="144"/>
        <end position="163"/>
    </location>
</feature>
<feature type="transmembrane region" description="Helical" evidence="1">
    <location>
        <begin position="82"/>
        <end position="101"/>
    </location>
</feature>
<evidence type="ECO:0000313" key="4">
    <source>
        <dbReference type="Proteomes" id="UP000014909"/>
    </source>
</evidence>
<feature type="transmembrane region" description="Helical" evidence="1">
    <location>
        <begin position="210"/>
        <end position="228"/>
    </location>
</feature>
<dbReference type="GO" id="GO:0009103">
    <property type="term" value="P:lipopolysaccharide biosynthetic process"/>
    <property type="evidence" value="ECO:0007669"/>
    <property type="project" value="TreeGrafter"/>
</dbReference>
<gene>
    <name evidence="3" type="ORF">I633_14605</name>
</gene>
<dbReference type="KEGG" id="amh:I633_14605"/>
<evidence type="ECO:0000313" key="3">
    <source>
        <dbReference type="EMBL" id="AGP78719.1"/>
    </source>
</evidence>
<dbReference type="InterPro" id="IPR050879">
    <property type="entry name" value="Acyltransferase_3"/>
</dbReference>
<keyword evidence="1" id="KW-0812">Transmembrane</keyword>
<sequence>MDKAQSLYLDCLRFAAAMVVFLSHAASQKISGGIFWQLKEYDQTAVMIFFVMSGFVIAFVTKERENTIAKYSVARISRLYSIVLPALLLTYIADSIGLAVNPDFYLGGPWSYSLDNQLLDYLMSFFLINNIWGLYYTPGINGPFWSLTFEFFYYLLFATVFYYKSNVKYLVALVLALIAGPTIIALLPIWLMGYWLFYSMESASRRASNVKAFICLMAMVLMVVGGPYVREVKVHIPYVYRPELLGDYFDAILFTVHLYYAPYALKFFQVLLMKFEKPIRWAASLTFALYLFHRPLIQLFGALSPVPVDNWYYRLTMLFGTMFIVGTFGYWCERQKVTLKTALNKLVWTFNISTNAKTKN</sequence>
<feature type="transmembrane region" description="Helical" evidence="1">
    <location>
        <begin position="169"/>
        <end position="198"/>
    </location>
</feature>
<feature type="transmembrane region" description="Helical" evidence="1">
    <location>
        <begin position="121"/>
        <end position="137"/>
    </location>
</feature>
<dbReference type="BioCyc" id="AMAC1300253:G12YX-2351-MONOMER"/>
<dbReference type="Pfam" id="PF01757">
    <property type="entry name" value="Acyl_transf_3"/>
    <property type="match status" value="1"/>
</dbReference>
<dbReference type="HOGENOM" id="CLU_005679_14_1_6"/>
<accession>S5AH95</accession>
<dbReference type="GO" id="GO:0016747">
    <property type="term" value="F:acyltransferase activity, transferring groups other than amino-acyl groups"/>
    <property type="evidence" value="ECO:0007669"/>
    <property type="project" value="InterPro"/>
</dbReference>
<feature type="transmembrane region" description="Helical" evidence="1">
    <location>
        <begin position="280"/>
        <end position="300"/>
    </location>
</feature>
<feature type="transmembrane region" description="Helical" evidence="1">
    <location>
        <begin position="248"/>
        <end position="268"/>
    </location>
</feature>
<keyword evidence="1" id="KW-0472">Membrane</keyword>
<feature type="transmembrane region" description="Helical" evidence="1">
    <location>
        <begin position="312"/>
        <end position="332"/>
    </location>
</feature>
<evidence type="ECO:0000256" key="1">
    <source>
        <dbReference type="SAM" id="Phobius"/>
    </source>
</evidence>
<dbReference type="PANTHER" id="PTHR23028">
    <property type="entry name" value="ACETYLTRANSFERASE"/>
    <property type="match status" value="1"/>
</dbReference>
<dbReference type="Proteomes" id="UP000014909">
    <property type="component" value="Chromosome"/>
</dbReference>
<keyword evidence="1" id="KW-1133">Transmembrane helix</keyword>
<reference evidence="3 4" key="1">
    <citation type="journal article" date="2013" name="Genome Biol. Evol.">
        <title>Genomic Diversity of "Deep Ecotype" Alteromonas macleodii Isolates: Evidence for Pan-Mediterranean Clonal Frames.</title>
        <authorList>
            <person name="Lopez-Perez M."/>
            <person name="Gonzaga A."/>
            <person name="Rodriguez-Valera F."/>
        </authorList>
    </citation>
    <scope>NUCLEOTIDE SEQUENCE [LARGE SCALE GENOMIC DNA]</scope>
    <source>
        <strain evidence="4">'English Channel 615'</strain>
    </source>
</reference>
<feature type="transmembrane region" description="Helical" evidence="1">
    <location>
        <begin position="43"/>
        <end position="61"/>
    </location>
</feature>
<dbReference type="EMBL" id="CP004846">
    <property type="protein sequence ID" value="AGP78719.1"/>
    <property type="molecule type" value="Genomic_DNA"/>
</dbReference>
<dbReference type="PATRIC" id="fig|1300253.3.peg.3049"/>
<organism evidence="3 4">
    <name type="scientific">Alteromonas mediterranea 615</name>
    <dbReference type="NCBI Taxonomy" id="1300253"/>
    <lineage>
        <taxon>Bacteria</taxon>
        <taxon>Pseudomonadati</taxon>
        <taxon>Pseudomonadota</taxon>
        <taxon>Gammaproteobacteria</taxon>
        <taxon>Alteromonadales</taxon>
        <taxon>Alteromonadaceae</taxon>
        <taxon>Alteromonas/Salinimonas group</taxon>
        <taxon>Alteromonas</taxon>
    </lineage>
</organism>
<feature type="domain" description="Acyltransferase 3" evidence="2">
    <location>
        <begin position="8"/>
        <end position="325"/>
    </location>
</feature>
<dbReference type="AlphaFoldDB" id="S5AH95"/>
<dbReference type="PANTHER" id="PTHR23028:SF53">
    <property type="entry name" value="ACYL_TRANSF_3 DOMAIN-CONTAINING PROTEIN"/>
    <property type="match status" value="1"/>
</dbReference>
<keyword evidence="3" id="KW-0012">Acyltransferase</keyword>
<proteinExistence type="predicted"/>
<name>S5AH95_9ALTE</name>
<dbReference type="GO" id="GO:0016020">
    <property type="term" value="C:membrane"/>
    <property type="evidence" value="ECO:0007669"/>
    <property type="project" value="TreeGrafter"/>
</dbReference>
<keyword evidence="3" id="KW-0808">Transferase</keyword>
<evidence type="ECO:0000259" key="2">
    <source>
        <dbReference type="Pfam" id="PF01757"/>
    </source>
</evidence>
<dbReference type="InterPro" id="IPR002656">
    <property type="entry name" value="Acyl_transf_3_dom"/>
</dbReference>